<feature type="region of interest" description="Disordered" evidence="1">
    <location>
        <begin position="43"/>
        <end position="64"/>
    </location>
</feature>
<gene>
    <name evidence="2" type="ORF">DFH94DRAFT_42732</name>
</gene>
<dbReference type="EMBL" id="WHVB01000010">
    <property type="protein sequence ID" value="KAF8479151.1"/>
    <property type="molecule type" value="Genomic_DNA"/>
</dbReference>
<protein>
    <submittedName>
        <fullName evidence="2">Uncharacterized protein</fullName>
    </submittedName>
</protein>
<evidence type="ECO:0000256" key="1">
    <source>
        <dbReference type="SAM" id="MobiDB-lite"/>
    </source>
</evidence>
<accession>A0A9P5T898</accession>
<evidence type="ECO:0000313" key="3">
    <source>
        <dbReference type="Proteomes" id="UP000759537"/>
    </source>
</evidence>
<proteinExistence type="predicted"/>
<organism evidence="2 3">
    <name type="scientific">Russula ochroleuca</name>
    <dbReference type="NCBI Taxonomy" id="152965"/>
    <lineage>
        <taxon>Eukaryota</taxon>
        <taxon>Fungi</taxon>
        <taxon>Dikarya</taxon>
        <taxon>Basidiomycota</taxon>
        <taxon>Agaricomycotina</taxon>
        <taxon>Agaricomycetes</taxon>
        <taxon>Russulales</taxon>
        <taxon>Russulaceae</taxon>
        <taxon>Russula</taxon>
    </lineage>
</organism>
<name>A0A9P5T898_9AGAM</name>
<reference evidence="2" key="2">
    <citation type="journal article" date="2020" name="Nat. Commun.">
        <title>Large-scale genome sequencing of mycorrhizal fungi provides insights into the early evolution of symbiotic traits.</title>
        <authorList>
            <person name="Miyauchi S."/>
            <person name="Kiss E."/>
            <person name="Kuo A."/>
            <person name="Drula E."/>
            <person name="Kohler A."/>
            <person name="Sanchez-Garcia M."/>
            <person name="Morin E."/>
            <person name="Andreopoulos B."/>
            <person name="Barry K.W."/>
            <person name="Bonito G."/>
            <person name="Buee M."/>
            <person name="Carver A."/>
            <person name="Chen C."/>
            <person name="Cichocki N."/>
            <person name="Clum A."/>
            <person name="Culley D."/>
            <person name="Crous P.W."/>
            <person name="Fauchery L."/>
            <person name="Girlanda M."/>
            <person name="Hayes R.D."/>
            <person name="Keri Z."/>
            <person name="LaButti K."/>
            <person name="Lipzen A."/>
            <person name="Lombard V."/>
            <person name="Magnuson J."/>
            <person name="Maillard F."/>
            <person name="Murat C."/>
            <person name="Nolan M."/>
            <person name="Ohm R.A."/>
            <person name="Pangilinan J."/>
            <person name="Pereira M.F."/>
            <person name="Perotto S."/>
            <person name="Peter M."/>
            <person name="Pfister S."/>
            <person name="Riley R."/>
            <person name="Sitrit Y."/>
            <person name="Stielow J.B."/>
            <person name="Szollosi G."/>
            <person name="Zifcakova L."/>
            <person name="Stursova M."/>
            <person name="Spatafora J.W."/>
            <person name="Tedersoo L."/>
            <person name="Vaario L.M."/>
            <person name="Yamada A."/>
            <person name="Yan M."/>
            <person name="Wang P."/>
            <person name="Xu J."/>
            <person name="Bruns T."/>
            <person name="Baldrian P."/>
            <person name="Vilgalys R."/>
            <person name="Dunand C."/>
            <person name="Henrissat B."/>
            <person name="Grigoriev I.V."/>
            <person name="Hibbett D."/>
            <person name="Nagy L.G."/>
            <person name="Martin F.M."/>
        </authorList>
    </citation>
    <scope>NUCLEOTIDE SEQUENCE</scope>
    <source>
        <strain evidence="2">Prilba</strain>
    </source>
</reference>
<feature type="compositionally biased region" description="Pro residues" evidence="1">
    <location>
        <begin position="47"/>
        <end position="57"/>
    </location>
</feature>
<comment type="caution">
    <text evidence="2">The sequence shown here is derived from an EMBL/GenBank/DDBJ whole genome shotgun (WGS) entry which is preliminary data.</text>
</comment>
<sequence>MEIDLYLPSFRTMRKRSRSRSPTPCEYDRPLKRLSVRALAVGDSAREPPPSFTPPQPTSLSSSAQVQTSSAILLVPGPAQSAYIRVADADGSIQDEWVTLTRNLTLLSARGSTEVEVDISGSREETMMNLDEVPQPSTLLHPHPQHFHHGVQESPDVYIGHMAPQLLNLHTNAPTMGLPSSRITPPAAVAFLRAPSPPTMPTPPLCSTPLPSHSAFSAAGMGTPLLTRQELQQPQLLLQGSTRRSRFTMGPRPDCDKCRLGVPGHYAHFD</sequence>
<reference evidence="2" key="1">
    <citation type="submission" date="2019-10" db="EMBL/GenBank/DDBJ databases">
        <authorList>
            <consortium name="DOE Joint Genome Institute"/>
            <person name="Kuo A."/>
            <person name="Miyauchi S."/>
            <person name="Kiss E."/>
            <person name="Drula E."/>
            <person name="Kohler A."/>
            <person name="Sanchez-Garcia M."/>
            <person name="Andreopoulos B."/>
            <person name="Barry K.W."/>
            <person name="Bonito G."/>
            <person name="Buee M."/>
            <person name="Carver A."/>
            <person name="Chen C."/>
            <person name="Cichocki N."/>
            <person name="Clum A."/>
            <person name="Culley D."/>
            <person name="Crous P.W."/>
            <person name="Fauchery L."/>
            <person name="Girlanda M."/>
            <person name="Hayes R."/>
            <person name="Keri Z."/>
            <person name="LaButti K."/>
            <person name="Lipzen A."/>
            <person name="Lombard V."/>
            <person name="Magnuson J."/>
            <person name="Maillard F."/>
            <person name="Morin E."/>
            <person name="Murat C."/>
            <person name="Nolan M."/>
            <person name="Ohm R."/>
            <person name="Pangilinan J."/>
            <person name="Pereira M."/>
            <person name="Perotto S."/>
            <person name="Peter M."/>
            <person name="Riley R."/>
            <person name="Sitrit Y."/>
            <person name="Stielow B."/>
            <person name="Szollosi G."/>
            <person name="Zifcakova L."/>
            <person name="Stursova M."/>
            <person name="Spatafora J.W."/>
            <person name="Tedersoo L."/>
            <person name="Vaario L.-M."/>
            <person name="Yamada A."/>
            <person name="Yan M."/>
            <person name="Wang P."/>
            <person name="Xu J."/>
            <person name="Bruns T."/>
            <person name="Baldrian P."/>
            <person name="Vilgalys R."/>
            <person name="Henrissat B."/>
            <person name="Grigoriev I.V."/>
            <person name="Hibbett D."/>
            <person name="Nagy L.G."/>
            <person name="Martin F.M."/>
        </authorList>
    </citation>
    <scope>NUCLEOTIDE SEQUENCE</scope>
    <source>
        <strain evidence="2">Prilba</strain>
    </source>
</reference>
<dbReference type="OrthoDB" id="3200438at2759"/>
<keyword evidence="3" id="KW-1185">Reference proteome</keyword>
<dbReference type="AlphaFoldDB" id="A0A9P5T898"/>
<dbReference type="Proteomes" id="UP000759537">
    <property type="component" value="Unassembled WGS sequence"/>
</dbReference>
<evidence type="ECO:0000313" key="2">
    <source>
        <dbReference type="EMBL" id="KAF8479151.1"/>
    </source>
</evidence>